<organism evidence="1 2">
    <name type="scientific">Forsythia ovata</name>
    <dbReference type="NCBI Taxonomy" id="205694"/>
    <lineage>
        <taxon>Eukaryota</taxon>
        <taxon>Viridiplantae</taxon>
        <taxon>Streptophyta</taxon>
        <taxon>Embryophyta</taxon>
        <taxon>Tracheophyta</taxon>
        <taxon>Spermatophyta</taxon>
        <taxon>Magnoliopsida</taxon>
        <taxon>eudicotyledons</taxon>
        <taxon>Gunneridae</taxon>
        <taxon>Pentapetalae</taxon>
        <taxon>asterids</taxon>
        <taxon>lamiids</taxon>
        <taxon>Lamiales</taxon>
        <taxon>Oleaceae</taxon>
        <taxon>Forsythieae</taxon>
        <taxon>Forsythia</taxon>
    </lineage>
</organism>
<dbReference type="Proteomes" id="UP001604277">
    <property type="component" value="Unassembled WGS sequence"/>
</dbReference>
<evidence type="ECO:0000313" key="1">
    <source>
        <dbReference type="EMBL" id="KAL2545653.1"/>
    </source>
</evidence>
<keyword evidence="2" id="KW-1185">Reference proteome</keyword>
<dbReference type="AlphaFoldDB" id="A0ABD1W7L0"/>
<protein>
    <submittedName>
        <fullName evidence="1">Uncharacterized protein</fullName>
    </submittedName>
</protein>
<dbReference type="EMBL" id="JBFOLJ010000004">
    <property type="protein sequence ID" value="KAL2545653.1"/>
    <property type="molecule type" value="Genomic_DNA"/>
</dbReference>
<sequence length="133" mass="14372">MAGFHFSKIHVFKIRGGMVVNERGTLPQGTSDTEYGAYSIVQYFSGWRSDWGCFIFSPHTEYNVYSGGHCCTDCGSSWGVSSYLSTPSAASVLAINVHPVVEVVGGVSSSIPPETSINPPIDLQHQDKGKKLL</sequence>
<gene>
    <name evidence="1" type="ORF">Fot_14886</name>
</gene>
<evidence type="ECO:0000313" key="2">
    <source>
        <dbReference type="Proteomes" id="UP001604277"/>
    </source>
</evidence>
<reference evidence="2" key="1">
    <citation type="submission" date="2024-07" db="EMBL/GenBank/DDBJ databases">
        <title>Two chromosome-level genome assemblies of Korean endemic species Abeliophyllum distichum and Forsythia ovata (Oleaceae).</title>
        <authorList>
            <person name="Jang H."/>
        </authorList>
    </citation>
    <scope>NUCLEOTIDE SEQUENCE [LARGE SCALE GENOMIC DNA]</scope>
</reference>
<name>A0ABD1W7L0_9LAMI</name>
<proteinExistence type="predicted"/>
<accession>A0ABD1W7L0</accession>
<comment type="caution">
    <text evidence="1">The sequence shown here is derived from an EMBL/GenBank/DDBJ whole genome shotgun (WGS) entry which is preliminary data.</text>
</comment>